<accession>A0AAD7F216</accession>
<dbReference type="InterPro" id="IPR036047">
    <property type="entry name" value="F-box-like_dom_sf"/>
</dbReference>
<dbReference type="PROSITE" id="PS50172">
    <property type="entry name" value="BRCT"/>
    <property type="match status" value="1"/>
</dbReference>
<reference evidence="3" key="1">
    <citation type="submission" date="2023-03" db="EMBL/GenBank/DDBJ databases">
        <title>Massive genome expansion in bonnet fungi (Mycena s.s.) driven by repeated elements and novel gene families across ecological guilds.</title>
        <authorList>
            <consortium name="Lawrence Berkeley National Laboratory"/>
            <person name="Harder C.B."/>
            <person name="Miyauchi S."/>
            <person name="Viragh M."/>
            <person name="Kuo A."/>
            <person name="Thoen E."/>
            <person name="Andreopoulos B."/>
            <person name="Lu D."/>
            <person name="Skrede I."/>
            <person name="Drula E."/>
            <person name="Henrissat B."/>
            <person name="Morin E."/>
            <person name="Kohler A."/>
            <person name="Barry K."/>
            <person name="LaButti K."/>
            <person name="Morin E."/>
            <person name="Salamov A."/>
            <person name="Lipzen A."/>
            <person name="Mereny Z."/>
            <person name="Hegedus B."/>
            <person name="Baldrian P."/>
            <person name="Stursova M."/>
            <person name="Weitz H."/>
            <person name="Taylor A."/>
            <person name="Grigoriev I.V."/>
            <person name="Nagy L.G."/>
            <person name="Martin F."/>
            <person name="Kauserud H."/>
        </authorList>
    </citation>
    <scope>NUCLEOTIDE SEQUENCE</scope>
    <source>
        <strain evidence="3">CBHHK002</strain>
    </source>
</reference>
<dbReference type="SUPFAM" id="SSF81383">
    <property type="entry name" value="F-box domain"/>
    <property type="match status" value="1"/>
</dbReference>
<evidence type="ECO:0000313" key="3">
    <source>
        <dbReference type="EMBL" id="KAJ7362442.1"/>
    </source>
</evidence>
<dbReference type="InterPro" id="IPR036420">
    <property type="entry name" value="BRCT_dom_sf"/>
</dbReference>
<sequence>MAAFGTRRGESDNTNPILELAFGTRFSYGSVGSGKQHRRSGLRFGFAARVSVDDEYVRYGEVRPSSRALEMPHNEGFGVRGRARGEVRSSSRQRPGPGPITCESRSCTQSCPWMAPETASIFDGVVYHISPGSDEPHLIRRLLEQNGAKEANAPKDATRIIVDPQNYSKFQHLKSTAAIVALPDVRADFVRKSVTKYGGQCLPGLTSEVTHLVVESTACDCDPNGFTPIIVSIRWIHDCLETKELVPTAPHQFKPKTFLLGAKTFFKAKKDGDIVSAARRFCDALPATPHELRGKTSVPSRGPLPFVPFELLAKIFIHFRDDALHEFAPSLAHLLAVSQVCSRWRDIAHGTCELWTHIPLNFHSKRHYCRLQKLFDEWATRSYPRTLSIIIRSCYPRAQNPIVDLLFAHASRIRELSLNLPASHFHRFLQASAGTFPVLEKLSMIVIAKSNTIYDSSYGVSRHEWFCDDSGFGGESDGDVLWQNFLAPITCFEDLPRLRSIKIHTCGYTNLDSHMLPLTWGNLTNINLEFVALSVFDIAYLLPQFTRAEYLGFATDGSMGFSMPAIPRVRLPQLAEINWVGLDMDGVSIFDRLILPHLFSLEMREGCQEILYCLREHASFLLRGLTLVFFHIAIPRFSAFLRDMPSLTSLELRMMLPNLERLALCDREQHFSESVMLRMLESRWRKTPFTGGWISTRRTEAHASTPAVHRKVMGRLIELVEEGLKFNIYLKFEFLLPIYDTPSTIANVDIQTGAESNSRFTSSFVQLCLSAITSQVIAPRVRFQLRELKRLLRSSDSTFDWTTLPAKQPLNGFALSSYAWGSVAQSGLRREHPKNFTCSKSWMPRLRKGTDRY</sequence>
<dbReference type="EMBL" id="JARIHO010000004">
    <property type="protein sequence ID" value="KAJ7362442.1"/>
    <property type="molecule type" value="Genomic_DNA"/>
</dbReference>
<keyword evidence="4" id="KW-1185">Reference proteome</keyword>
<protein>
    <recommendedName>
        <fullName evidence="2">BRCT domain-containing protein</fullName>
    </recommendedName>
</protein>
<evidence type="ECO:0000259" key="2">
    <source>
        <dbReference type="PROSITE" id="PS50172"/>
    </source>
</evidence>
<proteinExistence type="predicted"/>
<gene>
    <name evidence="3" type="ORF">DFH08DRAFT_799474</name>
</gene>
<evidence type="ECO:0000256" key="1">
    <source>
        <dbReference type="SAM" id="MobiDB-lite"/>
    </source>
</evidence>
<organism evidence="3 4">
    <name type="scientific">Mycena albidolilacea</name>
    <dbReference type="NCBI Taxonomy" id="1033008"/>
    <lineage>
        <taxon>Eukaryota</taxon>
        <taxon>Fungi</taxon>
        <taxon>Dikarya</taxon>
        <taxon>Basidiomycota</taxon>
        <taxon>Agaricomycotina</taxon>
        <taxon>Agaricomycetes</taxon>
        <taxon>Agaricomycetidae</taxon>
        <taxon>Agaricales</taxon>
        <taxon>Marasmiineae</taxon>
        <taxon>Mycenaceae</taxon>
        <taxon>Mycena</taxon>
    </lineage>
</organism>
<feature type="region of interest" description="Disordered" evidence="1">
    <location>
        <begin position="71"/>
        <end position="105"/>
    </location>
</feature>
<comment type="caution">
    <text evidence="3">The sequence shown here is derived from an EMBL/GenBank/DDBJ whole genome shotgun (WGS) entry which is preliminary data.</text>
</comment>
<dbReference type="InterPro" id="IPR001357">
    <property type="entry name" value="BRCT_dom"/>
</dbReference>
<feature type="domain" description="BRCT" evidence="2">
    <location>
        <begin position="190"/>
        <end position="253"/>
    </location>
</feature>
<name>A0AAD7F216_9AGAR</name>
<dbReference type="Gene3D" id="1.20.1280.50">
    <property type="match status" value="1"/>
</dbReference>
<dbReference type="AlphaFoldDB" id="A0AAD7F216"/>
<dbReference type="Pfam" id="PF12937">
    <property type="entry name" value="F-box-like"/>
    <property type="match status" value="1"/>
</dbReference>
<evidence type="ECO:0000313" key="4">
    <source>
        <dbReference type="Proteomes" id="UP001218218"/>
    </source>
</evidence>
<dbReference type="SUPFAM" id="SSF52047">
    <property type="entry name" value="RNI-like"/>
    <property type="match status" value="1"/>
</dbReference>
<dbReference type="Gene3D" id="3.40.50.10190">
    <property type="entry name" value="BRCT domain"/>
    <property type="match status" value="1"/>
</dbReference>
<dbReference type="Proteomes" id="UP001218218">
    <property type="component" value="Unassembled WGS sequence"/>
</dbReference>
<dbReference type="InterPro" id="IPR001810">
    <property type="entry name" value="F-box_dom"/>
</dbReference>
<dbReference type="SUPFAM" id="SSF52113">
    <property type="entry name" value="BRCT domain"/>
    <property type="match status" value="1"/>
</dbReference>